<feature type="compositionally biased region" description="Basic residues" evidence="1">
    <location>
        <begin position="69"/>
        <end position="86"/>
    </location>
</feature>
<dbReference type="Proteomes" id="UP000499080">
    <property type="component" value="Unassembled WGS sequence"/>
</dbReference>
<evidence type="ECO:0008006" key="5">
    <source>
        <dbReference type="Google" id="ProtNLM"/>
    </source>
</evidence>
<proteinExistence type="predicted"/>
<protein>
    <recommendedName>
        <fullName evidence="5">Nucleic-acid-binding protein from transposon X-element</fullName>
    </recommendedName>
</protein>
<keyword evidence="4" id="KW-1185">Reference proteome</keyword>
<organism evidence="2 4">
    <name type="scientific">Araneus ventricosus</name>
    <name type="common">Orbweaver spider</name>
    <name type="synonym">Epeira ventricosa</name>
    <dbReference type="NCBI Taxonomy" id="182803"/>
    <lineage>
        <taxon>Eukaryota</taxon>
        <taxon>Metazoa</taxon>
        <taxon>Ecdysozoa</taxon>
        <taxon>Arthropoda</taxon>
        <taxon>Chelicerata</taxon>
        <taxon>Arachnida</taxon>
        <taxon>Araneae</taxon>
        <taxon>Araneomorphae</taxon>
        <taxon>Entelegynae</taxon>
        <taxon>Araneoidea</taxon>
        <taxon>Araneidae</taxon>
        <taxon>Araneus</taxon>
    </lineage>
</organism>
<feature type="region of interest" description="Disordered" evidence="1">
    <location>
        <begin position="54"/>
        <end position="133"/>
    </location>
</feature>
<evidence type="ECO:0000313" key="2">
    <source>
        <dbReference type="EMBL" id="GBL57577.1"/>
    </source>
</evidence>
<evidence type="ECO:0000313" key="3">
    <source>
        <dbReference type="EMBL" id="GBL57594.1"/>
    </source>
</evidence>
<dbReference type="AlphaFoldDB" id="A0A4Y1ZMN6"/>
<sequence length="133" mass="15178">MHPRCIKCNGEHATRECSINEKIAEPVCVNCGEKDHLAAWKGCKAFPVIKKTTTRQPGKSTLKQQQLRKDRRNKQTKRPFRRKRKSHGSDRSKRLDTDLDRSENATARISNTARSASTLQRSSKEARKIAHNA</sequence>
<feature type="compositionally biased region" description="Basic and acidic residues" evidence="1">
    <location>
        <begin position="122"/>
        <end position="133"/>
    </location>
</feature>
<name>A0A4Y1ZMN6_ARAVE</name>
<dbReference type="EMBL" id="BGPR01075846">
    <property type="protein sequence ID" value="GBL57594.1"/>
    <property type="molecule type" value="Genomic_DNA"/>
</dbReference>
<comment type="caution">
    <text evidence="2">The sequence shown here is derived from an EMBL/GenBank/DDBJ whole genome shotgun (WGS) entry which is preliminary data.</text>
</comment>
<accession>A0A4Y1ZMN6</accession>
<feature type="compositionally biased region" description="Polar residues" evidence="1">
    <location>
        <begin position="104"/>
        <end position="121"/>
    </location>
</feature>
<gene>
    <name evidence="2" type="ORF">AVEN_137135_1</name>
    <name evidence="3" type="ORF">AVEN_205843_1</name>
</gene>
<dbReference type="EMBL" id="BGPR01075844">
    <property type="protein sequence ID" value="GBL57577.1"/>
    <property type="molecule type" value="Genomic_DNA"/>
</dbReference>
<evidence type="ECO:0000313" key="4">
    <source>
        <dbReference type="Proteomes" id="UP000499080"/>
    </source>
</evidence>
<feature type="compositionally biased region" description="Basic and acidic residues" evidence="1">
    <location>
        <begin position="87"/>
        <end position="103"/>
    </location>
</feature>
<feature type="compositionally biased region" description="Polar residues" evidence="1">
    <location>
        <begin position="54"/>
        <end position="65"/>
    </location>
</feature>
<reference evidence="2 4" key="1">
    <citation type="journal article" date="2019" name="Sci. Rep.">
        <title>Orb-weaving spider Araneus ventricosus genome elucidates the spidroin gene catalogue.</title>
        <authorList>
            <person name="Kono N."/>
            <person name="Nakamura H."/>
            <person name="Ohtoshi R."/>
            <person name="Moran D.A.P."/>
            <person name="Shinohara A."/>
            <person name="Yoshida Y."/>
            <person name="Fujiwara M."/>
            <person name="Mori M."/>
            <person name="Tomita M."/>
            <person name="Arakawa K."/>
        </authorList>
    </citation>
    <scope>NUCLEOTIDE SEQUENCE [LARGE SCALE GENOMIC DNA]</scope>
</reference>
<evidence type="ECO:0000256" key="1">
    <source>
        <dbReference type="SAM" id="MobiDB-lite"/>
    </source>
</evidence>